<dbReference type="InterPro" id="IPR017871">
    <property type="entry name" value="ABC_transporter-like_CS"/>
</dbReference>
<dbReference type="PROSITE" id="PS00211">
    <property type="entry name" value="ABC_TRANSPORTER_1"/>
    <property type="match status" value="1"/>
</dbReference>
<evidence type="ECO:0000256" key="1">
    <source>
        <dbReference type="ARBA" id="ARBA00005417"/>
    </source>
</evidence>
<dbReference type="RefSeq" id="WP_166232964.1">
    <property type="nucleotide sequence ID" value="NZ_CP049865.1"/>
</dbReference>
<dbReference type="InterPro" id="IPR003593">
    <property type="entry name" value="AAA+_ATPase"/>
</dbReference>
<dbReference type="GO" id="GO:0016887">
    <property type="term" value="F:ATP hydrolysis activity"/>
    <property type="evidence" value="ECO:0007669"/>
    <property type="project" value="InterPro"/>
</dbReference>
<evidence type="ECO:0000256" key="3">
    <source>
        <dbReference type="ARBA" id="ARBA00022741"/>
    </source>
</evidence>
<accession>A0A6G7Y5C6</accession>
<keyword evidence="3" id="KW-0547">Nucleotide-binding</keyword>
<comment type="similarity">
    <text evidence="1">Belongs to the ABC transporter superfamily.</text>
</comment>
<dbReference type="SUPFAM" id="SSF52540">
    <property type="entry name" value="P-loop containing nucleoside triphosphate hydrolases"/>
    <property type="match status" value="1"/>
</dbReference>
<evidence type="ECO:0000259" key="5">
    <source>
        <dbReference type="PROSITE" id="PS50893"/>
    </source>
</evidence>
<dbReference type="Gene3D" id="3.40.50.300">
    <property type="entry name" value="P-loop containing nucleotide triphosphate hydrolases"/>
    <property type="match status" value="1"/>
</dbReference>
<dbReference type="EMBL" id="CP049865">
    <property type="protein sequence ID" value="QIK72015.1"/>
    <property type="molecule type" value="Genomic_DNA"/>
</dbReference>
<name>A0A6G7Y5C6_9ACTN</name>
<reference evidence="6 7" key="1">
    <citation type="submission" date="2020-03" db="EMBL/GenBank/DDBJ databases">
        <title>Propioniciclava sp. nov., isolated from Hydrophilus acuminatus.</title>
        <authorList>
            <person name="Hyun D.-W."/>
            <person name="Bae J.-W."/>
        </authorList>
    </citation>
    <scope>NUCLEOTIDE SEQUENCE [LARGE SCALE GENOMIC DNA]</scope>
    <source>
        <strain evidence="6 7">HDW11</strain>
    </source>
</reference>
<dbReference type="PANTHER" id="PTHR43335">
    <property type="entry name" value="ABC TRANSPORTER, ATP-BINDING PROTEIN"/>
    <property type="match status" value="1"/>
</dbReference>
<keyword evidence="7" id="KW-1185">Reference proteome</keyword>
<dbReference type="GO" id="GO:0005524">
    <property type="term" value="F:ATP binding"/>
    <property type="evidence" value="ECO:0007669"/>
    <property type="project" value="UniProtKB-KW"/>
</dbReference>
<dbReference type="PANTHER" id="PTHR43335:SF4">
    <property type="entry name" value="ABC TRANSPORTER, ATP-BINDING PROTEIN"/>
    <property type="match status" value="1"/>
</dbReference>
<keyword evidence="2" id="KW-0813">Transport</keyword>
<keyword evidence="4 6" id="KW-0067">ATP-binding</keyword>
<dbReference type="Pfam" id="PF00005">
    <property type="entry name" value="ABC_tran"/>
    <property type="match status" value="1"/>
</dbReference>
<protein>
    <submittedName>
        <fullName evidence="6">ABC transporter ATP-binding protein</fullName>
    </submittedName>
</protein>
<feature type="domain" description="ABC transporter" evidence="5">
    <location>
        <begin position="11"/>
        <end position="238"/>
    </location>
</feature>
<sequence length="323" mass="33666">MTTSPPQAAAILVRGLRKTFPHGAKALDGLDLTVPAGGVHGLLGPNGSGKSTTLRTLVGLLRADGGTMRILDREVPDELTAVIDRVGVIIEEPRFFPTMSARTNLRLLGDAIGAPRERVASALDQVGLTPHAGVTVRALSLGMKQRLAIASTLLKDPDVFIFDEPTNGLDPAGIHAVRATIRTLADAGRTVLVSSHNLAEVQQMADTVSIIARGRLLHEGPVSGLIRGGARVRVRLGSGWEDGATVQRGVTALEQAGYTVQADGDALYVSHAGRAVDPSAVARELGRVDVWPSELGSESATLEDAFLALTDGAGLDRPEGSAA</sequence>
<dbReference type="InterPro" id="IPR027417">
    <property type="entry name" value="P-loop_NTPase"/>
</dbReference>
<gene>
    <name evidence="6" type="ORF">G7070_06725</name>
</gene>
<evidence type="ECO:0000313" key="7">
    <source>
        <dbReference type="Proteomes" id="UP000501058"/>
    </source>
</evidence>
<dbReference type="PROSITE" id="PS50893">
    <property type="entry name" value="ABC_TRANSPORTER_2"/>
    <property type="match status" value="1"/>
</dbReference>
<evidence type="ECO:0000256" key="2">
    <source>
        <dbReference type="ARBA" id="ARBA00022448"/>
    </source>
</evidence>
<organism evidence="6 7">
    <name type="scientific">Propioniciclava coleopterorum</name>
    <dbReference type="NCBI Taxonomy" id="2714937"/>
    <lineage>
        <taxon>Bacteria</taxon>
        <taxon>Bacillati</taxon>
        <taxon>Actinomycetota</taxon>
        <taxon>Actinomycetes</taxon>
        <taxon>Propionibacteriales</taxon>
        <taxon>Propionibacteriaceae</taxon>
        <taxon>Propioniciclava</taxon>
    </lineage>
</organism>
<dbReference type="KEGG" id="prv:G7070_06725"/>
<dbReference type="SMART" id="SM00382">
    <property type="entry name" value="AAA"/>
    <property type="match status" value="1"/>
</dbReference>
<evidence type="ECO:0000256" key="4">
    <source>
        <dbReference type="ARBA" id="ARBA00022840"/>
    </source>
</evidence>
<proteinExistence type="inferred from homology"/>
<evidence type="ECO:0000313" key="6">
    <source>
        <dbReference type="EMBL" id="QIK72015.1"/>
    </source>
</evidence>
<dbReference type="InterPro" id="IPR003439">
    <property type="entry name" value="ABC_transporter-like_ATP-bd"/>
</dbReference>
<dbReference type="Proteomes" id="UP000501058">
    <property type="component" value="Chromosome"/>
</dbReference>
<dbReference type="AlphaFoldDB" id="A0A6G7Y5C6"/>